<dbReference type="EMBL" id="KV722504">
    <property type="protein sequence ID" value="OCH86975.1"/>
    <property type="molecule type" value="Genomic_DNA"/>
</dbReference>
<organism evidence="1 2">
    <name type="scientific">Obba rivulosa</name>
    <dbReference type="NCBI Taxonomy" id="1052685"/>
    <lineage>
        <taxon>Eukaryota</taxon>
        <taxon>Fungi</taxon>
        <taxon>Dikarya</taxon>
        <taxon>Basidiomycota</taxon>
        <taxon>Agaricomycotina</taxon>
        <taxon>Agaricomycetes</taxon>
        <taxon>Polyporales</taxon>
        <taxon>Gelatoporiaceae</taxon>
        <taxon>Obba</taxon>
    </lineage>
</organism>
<accession>A0A8E2ARD3</accession>
<dbReference type="Proteomes" id="UP000250043">
    <property type="component" value="Unassembled WGS sequence"/>
</dbReference>
<gene>
    <name evidence="1" type="ORF">OBBRIDRAFT_814331</name>
</gene>
<name>A0A8E2ARD3_9APHY</name>
<reference evidence="1 2" key="1">
    <citation type="submission" date="2016-07" db="EMBL/GenBank/DDBJ databases">
        <title>Draft genome of the white-rot fungus Obba rivulosa 3A-2.</title>
        <authorList>
            <consortium name="DOE Joint Genome Institute"/>
            <person name="Miettinen O."/>
            <person name="Riley R."/>
            <person name="Acob R."/>
            <person name="Barry K."/>
            <person name="Cullen D."/>
            <person name="De Vries R."/>
            <person name="Hainaut M."/>
            <person name="Hatakka A."/>
            <person name="Henrissat B."/>
            <person name="Hilden K."/>
            <person name="Kuo R."/>
            <person name="Labutti K."/>
            <person name="Lipzen A."/>
            <person name="Makela M.R."/>
            <person name="Sandor L."/>
            <person name="Spatafora J.W."/>
            <person name="Grigoriev I.V."/>
            <person name="Hibbett D.S."/>
        </authorList>
    </citation>
    <scope>NUCLEOTIDE SEQUENCE [LARGE SCALE GENOMIC DNA]</scope>
    <source>
        <strain evidence="1 2">3A-2</strain>
    </source>
</reference>
<protein>
    <submittedName>
        <fullName evidence="1">Uncharacterized protein</fullName>
    </submittedName>
</protein>
<sequence>MKRAWTPETIKEWTERRDAYFKAKGIEPMAELCAATDPQPRKKYRTTLDLERMVLLKRLRLYYTETLGWPIDKPPLVPYPAPFSGKLFLPKNFRQTHGTVMVNFTQNDDLNRIVHEFYDECADHTYPGSNFVTQHGKPIKPRRFEYMGPMPLVVDFRFDEKAREASIEWWDKYLQLGWIDKRTWRLEVYYDEQVQGWVSKIRGDYSRNLDLFEYVGCQE</sequence>
<dbReference type="OrthoDB" id="2737573at2759"/>
<proteinExistence type="predicted"/>
<dbReference type="AlphaFoldDB" id="A0A8E2ARD3"/>
<keyword evidence="2" id="KW-1185">Reference proteome</keyword>
<evidence type="ECO:0000313" key="1">
    <source>
        <dbReference type="EMBL" id="OCH86975.1"/>
    </source>
</evidence>
<evidence type="ECO:0000313" key="2">
    <source>
        <dbReference type="Proteomes" id="UP000250043"/>
    </source>
</evidence>